<dbReference type="STRING" id="1940790.L21SP3_01150"/>
<name>A0A1Q2HQ20_9BACT</name>
<dbReference type="AlphaFoldDB" id="A0A1Q2HQ20"/>
<dbReference type="Proteomes" id="UP000188273">
    <property type="component" value="Chromosome"/>
</dbReference>
<sequence length="206" mass="23188">MPSIELEKTESEIVFIVEGKDDEIFLNSFIKKRITEDDSFQIVQLKGKKNLKQTLKDVSKIPGFRKVRRLAVIIDADNSCENTFKSIKNALSHTGFPKPEKLGEFTSDSERKLSAAAYIMPNCCGEGELEDLLLSSIEDTQALNCIDSFWNCIGKERKTSKGSAQIYLASREKFTSGIGAGVQRKYFILKSNKFSKLQTLLKQAFL</sequence>
<dbReference type="EMBL" id="CP019633">
    <property type="protein sequence ID" value="AQQ09346.1"/>
    <property type="molecule type" value="Genomic_DNA"/>
</dbReference>
<reference evidence="2" key="1">
    <citation type="submission" date="2017-02" db="EMBL/GenBank/DDBJ databases">
        <title>Comparative genomics and description of representatives of a novel lineage of planctomycetes thriving in anoxic sediments.</title>
        <authorList>
            <person name="Spring S."/>
            <person name="Bunk B."/>
            <person name="Sproer C."/>
            <person name="Klenk H.-P."/>
        </authorList>
    </citation>
    <scope>NUCLEOTIDE SEQUENCE [LARGE SCALE GENOMIC DNA]</scope>
    <source>
        <strain evidence="2">L21-RPul-D3</strain>
    </source>
</reference>
<evidence type="ECO:0008006" key="3">
    <source>
        <dbReference type="Google" id="ProtNLM"/>
    </source>
</evidence>
<evidence type="ECO:0000313" key="1">
    <source>
        <dbReference type="EMBL" id="AQQ09346.1"/>
    </source>
</evidence>
<dbReference type="SUPFAM" id="SSF160945">
    <property type="entry name" value="PH0156-like"/>
    <property type="match status" value="1"/>
</dbReference>
<dbReference type="RefSeq" id="WP_077539946.1">
    <property type="nucleotide sequence ID" value="NZ_CP019633.1"/>
</dbReference>
<dbReference type="KEGG" id="pbu:L21SP3_01150"/>
<accession>A0A1Q2HQ20</accession>
<dbReference type="Gene3D" id="3.40.1360.10">
    <property type="match status" value="1"/>
</dbReference>
<evidence type="ECO:0000313" key="2">
    <source>
        <dbReference type="Proteomes" id="UP000188273"/>
    </source>
</evidence>
<dbReference type="Pfam" id="PF11536">
    <property type="entry name" value="DUF3226"/>
    <property type="match status" value="1"/>
</dbReference>
<gene>
    <name evidence="1" type="ORF">L21SP3_01150</name>
</gene>
<organism evidence="1 2">
    <name type="scientific">Sedimentisphaera cyanobacteriorum</name>
    <dbReference type="NCBI Taxonomy" id="1940790"/>
    <lineage>
        <taxon>Bacteria</taxon>
        <taxon>Pseudomonadati</taxon>
        <taxon>Planctomycetota</taxon>
        <taxon>Phycisphaerae</taxon>
        <taxon>Sedimentisphaerales</taxon>
        <taxon>Sedimentisphaeraceae</taxon>
        <taxon>Sedimentisphaera</taxon>
    </lineage>
</organism>
<dbReference type="InterPro" id="IPR024508">
    <property type="entry name" value="DUF3226"/>
</dbReference>
<dbReference type="OrthoDB" id="1805494at2"/>
<proteinExistence type="predicted"/>
<keyword evidence="2" id="KW-1185">Reference proteome</keyword>
<protein>
    <recommendedName>
        <fullName evidence="3">DUF4435 domain-containing protein</fullName>
    </recommendedName>
</protein>